<gene>
    <name evidence="2" type="ORF">EOK75_17170</name>
</gene>
<keyword evidence="1" id="KW-0472">Membrane</keyword>
<keyword evidence="1" id="KW-1133">Transmembrane helix</keyword>
<geneLocation type="plasmid" evidence="2 3">
    <name>unnamed1</name>
</geneLocation>
<dbReference type="EMBL" id="CP039965">
    <property type="protein sequence ID" value="QCO57445.1"/>
    <property type="molecule type" value="Genomic_DNA"/>
</dbReference>
<dbReference type="AlphaFoldDB" id="A0A4P8EKZ1"/>
<reference evidence="2 3" key="1">
    <citation type="submission" date="2019-05" db="EMBL/GenBank/DDBJ databases">
        <title>Pseudorhodobacter turbinis sp. nov., isolated from the gut of the Korean turban shell.</title>
        <authorList>
            <person name="Jeong Y.-S."/>
            <person name="Kang W.-R."/>
            <person name="Bae J.-W."/>
        </authorList>
    </citation>
    <scope>NUCLEOTIDE SEQUENCE [LARGE SCALE GENOMIC DNA]</scope>
    <source>
        <strain evidence="2 3">S12M18</strain>
        <plasmid evidence="2 3">unnamed1</plasmid>
    </source>
</reference>
<dbReference type="KEGG" id="pseb:EOK75_17170"/>
<feature type="transmembrane region" description="Helical" evidence="1">
    <location>
        <begin position="6"/>
        <end position="25"/>
    </location>
</feature>
<evidence type="ECO:0000256" key="1">
    <source>
        <dbReference type="SAM" id="Phobius"/>
    </source>
</evidence>
<dbReference type="OrthoDB" id="7658967at2"/>
<evidence type="ECO:0000313" key="3">
    <source>
        <dbReference type="Proteomes" id="UP000298631"/>
    </source>
</evidence>
<dbReference type="Proteomes" id="UP000298631">
    <property type="component" value="Plasmid unnamed1"/>
</dbReference>
<protein>
    <submittedName>
        <fullName evidence="2">Uncharacterized protein</fullName>
    </submittedName>
</protein>
<proteinExistence type="predicted"/>
<sequence>MKTLFSYKFALIFIWLLIFTFNNLFGMLEGKFMPVVENFTIMTTANSEVFGTYDKVRNCTLDGSKWYYTEDNDRIPARLESTGFTQNRKIGFYSYGPWKISIEEELIEDHSYILVTHKCHPLWNTVTKLYP</sequence>
<evidence type="ECO:0000313" key="2">
    <source>
        <dbReference type="EMBL" id="QCO57445.1"/>
    </source>
</evidence>
<name>A0A4P8EKZ1_9RHOB</name>
<keyword evidence="1" id="KW-0812">Transmembrane</keyword>
<accession>A0A4P8EKZ1</accession>
<keyword evidence="2" id="KW-0614">Plasmid</keyword>
<dbReference type="RefSeq" id="WP_137195239.1">
    <property type="nucleotide sequence ID" value="NZ_CP039965.1"/>
</dbReference>
<organism evidence="2 3">
    <name type="scientific">Pseudorhodobacter turbinis</name>
    <dbReference type="NCBI Taxonomy" id="2500533"/>
    <lineage>
        <taxon>Bacteria</taxon>
        <taxon>Pseudomonadati</taxon>
        <taxon>Pseudomonadota</taxon>
        <taxon>Alphaproteobacteria</taxon>
        <taxon>Rhodobacterales</taxon>
        <taxon>Paracoccaceae</taxon>
        <taxon>Pseudorhodobacter</taxon>
    </lineage>
</organism>
<keyword evidence="3" id="KW-1185">Reference proteome</keyword>